<dbReference type="RefSeq" id="WP_257820288.1">
    <property type="nucleotide sequence ID" value="NZ_JABXYM010000001.1"/>
</dbReference>
<evidence type="ECO:0000256" key="3">
    <source>
        <dbReference type="ARBA" id="ARBA00022801"/>
    </source>
</evidence>
<dbReference type="AlphaFoldDB" id="A0A9Q4AZF8"/>
<dbReference type="InterPro" id="IPR029045">
    <property type="entry name" value="ClpP/crotonase-like_dom_sf"/>
</dbReference>
<keyword evidence="7" id="KW-1185">Reference proteome</keyword>
<gene>
    <name evidence="6" type="primary">sppA</name>
    <name evidence="6" type="ORF">HXA33_03095</name>
</gene>
<name>A0A9Q4AZF8_SALAG</name>
<evidence type="ECO:0000259" key="5">
    <source>
        <dbReference type="Pfam" id="PF01343"/>
    </source>
</evidence>
<dbReference type="InterPro" id="IPR004635">
    <property type="entry name" value="Pept_S49_SppA"/>
</dbReference>
<dbReference type="Pfam" id="PF01343">
    <property type="entry name" value="Peptidase_S49"/>
    <property type="match status" value="1"/>
</dbReference>
<keyword evidence="3" id="KW-0378">Hydrolase</keyword>
<dbReference type="NCBIfam" id="TIGR00706">
    <property type="entry name" value="SppA_dom"/>
    <property type="match status" value="1"/>
</dbReference>
<evidence type="ECO:0000313" key="6">
    <source>
        <dbReference type="EMBL" id="MCR6095519.1"/>
    </source>
</evidence>
<evidence type="ECO:0000256" key="4">
    <source>
        <dbReference type="ARBA" id="ARBA00022825"/>
    </source>
</evidence>
<dbReference type="GO" id="GO:0008236">
    <property type="term" value="F:serine-type peptidase activity"/>
    <property type="evidence" value="ECO:0007669"/>
    <property type="project" value="UniProtKB-KW"/>
</dbReference>
<protein>
    <submittedName>
        <fullName evidence="6">Signal peptide peptidase SppA</fullName>
    </submittedName>
</protein>
<feature type="domain" description="Peptidase S49" evidence="5">
    <location>
        <begin position="128"/>
        <end position="274"/>
    </location>
</feature>
<comment type="caution">
    <text evidence="6">The sequence shown here is derived from an EMBL/GenBank/DDBJ whole genome shotgun (WGS) entry which is preliminary data.</text>
</comment>
<evidence type="ECO:0000256" key="2">
    <source>
        <dbReference type="ARBA" id="ARBA00022670"/>
    </source>
</evidence>
<dbReference type="PANTHER" id="PTHR42987">
    <property type="entry name" value="PEPTIDASE S49"/>
    <property type="match status" value="1"/>
</dbReference>
<sequence length="330" mass="35815">MNAKRWIGLAIAGVLLLAATLVSFFQASMEESFEGFFGGAGEPFHEKILETGTGSGKIAVIHVDGIIQSGASGGLLAGGYDHQMLLDQLDYAAEDPEVHGIVLRVNTPGGGVVESDEIHDKVVAIQEDYNKPVYASMGSQAASGGYYISAPAEQIYANPQTITGSLGVIMSSINISELAENWGIQEEVIKSGPYKDIMSSTRDMTDEERAILQDLVDDAYEQFVDVIEAGRDFEREEVYDLADGRIYTGSQALEQGLIDGLGHQDDVVQALEEALGYGNLSVVEYEANIGFSSLLGIKMNELFSNQSHLTDIESWFRQNQGAQLMYLYTD</sequence>
<dbReference type="GO" id="GO:0006508">
    <property type="term" value="P:proteolysis"/>
    <property type="evidence" value="ECO:0007669"/>
    <property type="project" value="UniProtKB-KW"/>
</dbReference>
<proteinExistence type="inferred from homology"/>
<evidence type="ECO:0000256" key="1">
    <source>
        <dbReference type="ARBA" id="ARBA00008683"/>
    </source>
</evidence>
<dbReference type="InterPro" id="IPR002142">
    <property type="entry name" value="Peptidase_S49"/>
</dbReference>
<reference evidence="6" key="1">
    <citation type="submission" date="2020-06" db="EMBL/GenBank/DDBJ databases">
        <title>Insight into the genomes of haloalkaliphilic bacilli from Kenyan soda lakes.</title>
        <authorList>
            <person name="Mwirichia R."/>
            <person name="Villamizar G.C."/>
            <person name="Poehlein A."/>
            <person name="Mugweru J."/>
            <person name="Kipnyargis A."/>
            <person name="Kiplimo D."/>
            <person name="Orwa P."/>
            <person name="Daniel R."/>
        </authorList>
    </citation>
    <scope>NUCLEOTIDE SEQUENCE</scope>
    <source>
        <strain evidence="6">B1096_S55</strain>
    </source>
</reference>
<dbReference type="Proteomes" id="UP001057753">
    <property type="component" value="Unassembled WGS sequence"/>
</dbReference>
<evidence type="ECO:0000313" key="7">
    <source>
        <dbReference type="Proteomes" id="UP001057753"/>
    </source>
</evidence>
<dbReference type="SUPFAM" id="SSF52096">
    <property type="entry name" value="ClpP/crotonase"/>
    <property type="match status" value="1"/>
</dbReference>
<dbReference type="EMBL" id="JABXYM010000001">
    <property type="protein sequence ID" value="MCR6095519.1"/>
    <property type="molecule type" value="Genomic_DNA"/>
</dbReference>
<dbReference type="CDD" id="cd07023">
    <property type="entry name" value="S49_Sppa_N_C"/>
    <property type="match status" value="1"/>
</dbReference>
<dbReference type="PANTHER" id="PTHR42987:SF7">
    <property type="entry name" value="SIGNAL PEPTIDE PEPTIDASE SPPA-RELATED"/>
    <property type="match status" value="1"/>
</dbReference>
<dbReference type="Gene3D" id="3.90.226.10">
    <property type="entry name" value="2-enoyl-CoA Hydratase, Chain A, domain 1"/>
    <property type="match status" value="2"/>
</dbReference>
<organism evidence="6 7">
    <name type="scientific">Salipaludibacillus agaradhaerens</name>
    <name type="common">Bacillus agaradhaerens</name>
    <dbReference type="NCBI Taxonomy" id="76935"/>
    <lineage>
        <taxon>Bacteria</taxon>
        <taxon>Bacillati</taxon>
        <taxon>Bacillota</taxon>
        <taxon>Bacilli</taxon>
        <taxon>Bacillales</taxon>
        <taxon>Bacillaceae</taxon>
    </lineage>
</organism>
<dbReference type="InterPro" id="IPR047272">
    <property type="entry name" value="S49_SppA_C"/>
</dbReference>
<keyword evidence="2" id="KW-0645">Protease</keyword>
<keyword evidence="4" id="KW-0720">Serine protease</keyword>
<comment type="similarity">
    <text evidence="1">Belongs to the peptidase S49 family.</text>
</comment>
<accession>A0A9Q4AZF8</accession>